<dbReference type="InterPro" id="IPR051916">
    <property type="entry name" value="GPI-anchor_lipid_remodeler"/>
</dbReference>
<dbReference type="SUPFAM" id="SSF56219">
    <property type="entry name" value="DNase I-like"/>
    <property type="match status" value="1"/>
</dbReference>
<dbReference type="PANTHER" id="PTHR14859">
    <property type="entry name" value="CALCOFLUOR WHITE HYPERSENSITIVE PROTEIN PRECURSOR"/>
    <property type="match status" value="1"/>
</dbReference>
<name>A0A6L3V1T2_9BACI</name>
<accession>A0A6L3V1T2</accession>
<keyword evidence="2" id="KW-0255">Endonuclease</keyword>
<organism evidence="2 3">
    <name type="scientific">Cytobacillus depressus</name>
    <dbReference type="NCBI Taxonomy" id="1602942"/>
    <lineage>
        <taxon>Bacteria</taxon>
        <taxon>Bacillati</taxon>
        <taxon>Bacillota</taxon>
        <taxon>Bacilli</taxon>
        <taxon>Bacillales</taxon>
        <taxon>Bacillaceae</taxon>
        <taxon>Cytobacillus</taxon>
    </lineage>
</organism>
<evidence type="ECO:0000313" key="2">
    <source>
        <dbReference type="EMBL" id="KAB2332136.1"/>
    </source>
</evidence>
<dbReference type="Proteomes" id="UP000481030">
    <property type="component" value="Unassembled WGS sequence"/>
</dbReference>
<keyword evidence="2" id="KW-0378">Hydrolase</keyword>
<dbReference type="AlphaFoldDB" id="A0A6L3V1T2"/>
<dbReference type="GO" id="GO:0004519">
    <property type="term" value="F:endonuclease activity"/>
    <property type="evidence" value="ECO:0007669"/>
    <property type="project" value="UniProtKB-KW"/>
</dbReference>
<sequence length="255" mass="29232">MGINELNINLGERILEINVITYNIHHGKGIDKQVDLYRIAEVIDKSDADLVGLNEVDKHFSKRSLYEDQISWLANQLNMEHAFSPSISIKSKNSTKVRQYGNALLSRYPIVTKKSHSFNYIPGLVEGRSLLDVAIQINKQLFQVNVTHLSLNPFLHKMQTDFIVSKHNKNPHPIIIMGDWNMRPGSRGWRKLTRSFQDAWYTEGIGAGHTYPSHRPRTRLDYIFVSQNVKVVEAKVLTNMSKASDHLPLTARLLY</sequence>
<dbReference type="PANTHER" id="PTHR14859:SF15">
    <property type="entry name" value="ENDONUCLEASE_EXONUCLEASE_PHOSPHATASE DOMAIN-CONTAINING PROTEIN"/>
    <property type="match status" value="1"/>
</dbReference>
<dbReference type="EMBL" id="WBOS01000010">
    <property type="protein sequence ID" value="KAB2332136.1"/>
    <property type="molecule type" value="Genomic_DNA"/>
</dbReference>
<dbReference type="OrthoDB" id="155529at2"/>
<dbReference type="InterPro" id="IPR036691">
    <property type="entry name" value="Endo/exonu/phosph_ase_sf"/>
</dbReference>
<protein>
    <submittedName>
        <fullName evidence="2">Endonuclease</fullName>
    </submittedName>
</protein>
<evidence type="ECO:0000259" key="1">
    <source>
        <dbReference type="Pfam" id="PF03372"/>
    </source>
</evidence>
<keyword evidence="3" id="KW-1185">Reference proteome</keyword>
<dbReference type="InterPro" id="IPR005135">
    <property type="entry name" value="Endo/exonuclease/phosphatase"/>
</dbReference>
<gene>
    <name evidence="2" type="ORF">F7731_17780</name>
</gene>
<proteinExistence type="predicted"/>
<dbReference type="GO" id="GO:0006506">
    <property type="term" value="P:GPI anchor biosynthetic process"/>
    <property type="evidence" value="ECO:0007669"/>
    <property type="project" value="TreeGrafter"/>
</dbReference>
<keyword evidence="2" id="KW-0540">Nuclease</keyword>
<comment type="caution">
    <text evidence="2">The sequence shown here is derived from an EMBL/GenBank/DDBJ whole genome shotgun (WGS) entry which is preliminary data.</text>
</comment>
<evidence type="ECO:0000313" key="3">
    <source>
        <dbReference type="Proteomes" id="UP000481030"/>
    </source>
</evidence>
<dbReference type="Pfam" id="PF03372">
    <property type="entry name" value="Exo_endo_phos"/>
    <property type="match status" value="1"/>
</dbReference>
<reference evidence="2 3" key="1">
    <citation type="journal article" date="2016" name="Antonie Van Leeuwenhoek">
        <title>Bacillus depressus sp. nov., isolated from soil of a sunflower field.</title>
        <authorList>
            <person name="Wei X."/>
            <person name="Xin D."/>
            <person name="Xin Y."/>
            <person name="Zhang H."/>
            <person name="Wang T."/>
            <person name="Zhang J."/>
        </authorList>
    </citation>
    <scope>NUCLEOTIDE SEQUENCE [LARGE SCALE GENOMIC DNA]</scope>
    <source>
        <strain evidence="2 3">BZ1</strain>
    </source>
</reference>
<dbReference type="Gene3D" id="3.60.10.10">
    <property type="entry name" value="Endonuclease/exonuclease/phosphatase"/>
    <property type="match status" value="1"/>
</dbReference>
<dbReference type="GO" id="GO:0016020">
    <property type="term" value="C:membrane"/>
    <property type="evidence" value="ECO:0007669"/>
    <property type="project" value="GOC"/>
</dbReference>
<feature type="domain" description="Endonuclease/exonuclease/phosphatase" evidence="1">
    <location>
        <begin position="20"/>
        <end position="246"/>
    </location>
</feature>